<evidence type="ECO:0000313" key="1">
    <source>
        <dbReference type="EMBL" id="KAJ3527783.1"/>
    </source>
</evidence>
<sequence>MHPDLISLLNAAVEDAPDVAASRPENSDESEDDLVDEYIDKLRFFFDDNLLLAALDLIDRDSVIKFLVPWGHVQYQVLGASATYTVFPGNYSKTVHTIPPYCTCASFAFSALISDSQYMCKHILAVTIAERMSRCIERPVSADDLAEISVQQGGREEQSVHGACCE</sequence>
<evidence type="ECO:0000313" key="2">
    <source>
        <dbReference type="Proteomes" id="UP001148662"/>
    </source>
</evidence>
<keyword evidence="2" id="KW-1185">Reference proteome</keyword>
<proteinExistence type="predicted"/>
<reference evidence="1" key="1">
    <citation type="submission" date="2022-07" db="EMBL/GenBank/DDBJ databases">
        <title>Genome Sequence of Phlebia brevispora.</title>
        <authorList>
            <person name="Buettner E."/>
        </authorList>
    </citation>
    <scope>NUCLEOTIDE SEQUENCE</scope>
    <source>
        <strain evidence="1">MPL23</strain>
    </source>
</reference>
<name>A0ACC1RY13_9APHY</name>
<organism evidence="1 2">
    <name type="scientific">Phlebia brevispora</name>
    <dbReference type="NCBI Taxonomy" id="194682"/>
    <lineage>
        <taxon>Eukaryota</taxon>
        <taxon>Fungi</taxon>
        <taxon>Dikarya</taxon>
        <taxon>Basidiomycota</taxon>
        <taxon>Agaricomycotina</taxon>
        <taxon>Agaricomycetes</taxon>
        <taxon>Polyporales</taxon>
        <taxon>Meruliaceae</taxon>
        <taxon>Phlebia</taxon>
    </lineage>
</organism>
<dbReference type="EMBL" id="JANHOG010002064">
    <property type="protein sequence ID" value="KAJ3527783.1"/>
    <property type="molecule type" value="Genomic_DNA"/>
</dbReference>
<accession>A0ACC1RY13</accession>
<gene>
    <name evidence="1" type="ORF">NM688_g8082</name>
</gene>
<dbReference type="Proteomes" id="UP001148662">
    <property type="component" value="Unassembled WGS sequence"/>
</dbReference>
<protein>
    <submittedName>
        <fullName evidence="1">Uncharacterized protein</fullName>
    </submittedName>
</protein>
<comment type="caution">
    <text evidence="1">The sequence shown here is derived from an EMBL/GenBank/DDBJ whole genome shotgun (WGS) entry which is preliminary data.</text>
</comment>